<dbReference type="BioCyc" id="AURANTIMONAS:SI859A1_01865-MONOMER"/>
<dbReference type="InterPro" id="IPR036412">
    <property type="entry name" value="HAD-like_sf"/>
</dbReference>
<dbReference type="Gene3D" id="3.40.50.1000">
    <property type="entry name" value="HAD superfamily/HAD-like"/>
    <property type="match status" value="1"/>
</dbReference>
<dbReference type="NCBIfam" id="TIGR01549">
    <property type="entry name" value="HAD-SF-IA-v1"/>
    <property type="match status" value="1"/>
</dbReference>
<dbReference type="InterPro" id="IPR023198">
    <property type="entry name" value="PGP-like_dom2"/>
</dbReference>
<dbReference type="GO" id="GO:0006281">
    <property type="term" value="P:DNA repair"/>
    <property type="evidence" value="ECO:0007669"/>
    <property type="project" value="TreeGrafter"/>
</dbReference>
<reference evidence="1 2" key="1">
    <citation type="journal article" date="2008" name="Appl. Environ. Microbiol.">
        <title>Genomic insights into Mn(II) oxidation by the marine alphaproteobacterium Aurantimonas sp. strain SI85-9A1.</title>
        <authorList>
            <person name="Dick G.J."/>
            <person name="Podell S."/>
            <person name="Johnson H.A."/>
            <person name="Rivera-Espinoza Y."/>
            <person name="Bernier-Latmani R."/>
            <person name="McCarthy J.K."/>
            <person name="Torpey J.W."/>
            <person name="Clement B.G."/>
            <person name="Gaasterland T."/>
            <person name="Tebo B.M."/>
        </authorList>
    </citation>
    <scope>NUCLEOTIDE SEQUENCE [LARGE SCALE GENOMIC DNA]</scope>
    <source>
        <strain evidence="1 2">SI85-9A1</strain>
    </source>
</reference>
<sequence>MKAVLFDCDGTIADSCGVICATMRLAFEAHGLPAPEDAATRGIIGLSLDEAIRRLHPVAEPALVATLVDGYRQAFRIQRADPDFREHLFPGMKALVQDLAARDDVFVGLVTGKSRRGVASICEAHGLTDAFLAVRTADDCPSKPHPAMVEECCTVFGVAPRDALVVGDSIFDMEMARAAGAAALGVAWGTHEPAPLLASGAYAVAETVTGLVETVDRWLADPIIQPVLRQAAPAL</sequence>
<comment type="caution">
    <text evidence="1">The sequence shown here is derived from an EMBL/GenBank/DDBJ whole genome shotgun (WGS) entry which is preliminary data.</text>
</comment>
<dbReference type="EMBL" id="AAPJ01000001">
    <property type="protein sequence ID" value="EAS51058.1"/>
    <property type="molecule type" value="Genomic_DNA"/>
</dbReference>
<keyword evidence="2" id="KW-1185">Reference proteome</keyword>
<dbReference type="InterPro" id="IPR023214">
    <property type="entry name" value="HAD_sf"/>
</dbReference>
<accession>Q1YNH3</accession>
<dbReference type="Gene3D" id="1.10.150.240">
    <property type="entry name" value="Putative phosphatase, domain 2"/>
    <property type="match status" value="1"/>
</dbReference>
<dbReference type="SUPFAM" id="SSF56784">
    <property type="entry name" value="HAD-like"/>
    <property type="match status" value="1"/>
</dbReference>
<proteinExistence type="predicted"/>
<dbReference type="Pfam" id="PF13419">
    <property type="entry name" value="HAD_2"/>
    <property type="match status" value="1"/>
</dbReference>
<dbReference type="RefSeq" id="WP_009209704.1">
    <property type="nucleotide sequence ID" value="NZ_BBWP01000029.1"/>
</dbReference>
<dbReference type="PANTHER" id="PTHR43434">
    <property type="entry name" value="PHOSPHOGLYCOLATE PHOSPHATASE"/>
    <property type="match status" value="1"/>
</dbReference>
<dbReference type="PANTHER" id="PTHR43434:SF24">
    <property type="entry name" value="HYDROLASE-RELATED"/>
    <property type="match status" value="1"/>
</dbReference>
<protein>
    <submittedName>
        <fullName evidence="1">Hydrolase, haloacid dehalogenase-like family</fullName>
    </submittedName>
</protein>
<dbReference type="GO" id="GO:0005829">
    <property type="term" value="C:cytosol"/>
    <property type="evidence" value="ECO:0007669"/>
    <property type="project" value="TreeGrafter"/>
</dbReference>
<dbReference type="InterPro" id="IPR041492">
    <property type="entry name" value="HAD_2"/>
</dbReference>
<dbReference type="SFLD" id="SFLDS00003">
    <property type="entry name" value="Haloacid_Dehalogenase"/>
    <property type="match status" value="1"/>
</dbReference>
<dbReference type="InterPro" id="IPR050155">
    <property type="entry name" value="HAD-like_hydrolase_sf"/>
</dbReference>
<dbReference type="OrthoDB" id="9782449at2"/>
<name>Q1YNH3_AURMS</name>
<evidence type="ECO:0000313" key="1">
    <source>
        <dbReference type="EMBL" id="EAS51058.1"/>
    </source>
</evidence>
<dbReference type="Proteomes" id="UP000000321">
    <property type="component" value="Unassembled WGS sequence"/>
</dbReference>
<dbReference type="HOGENOM" id="CLU_045011_19_2_5"/>
<keyword evidence="1" id="KW-0378">Hydrolase</keyword>
<dbReference type="InterPro" id="IPR006439">
    <property type="entry name" value="HAD-SF_hydro_IA"/>
</dbReference>
<evidence type="ECO:0000313" key="2">
    <source>
        <dbReference type="Proteomes" id="UP000000321"/>
    </source>
</evidence>
<dbReference type="AlphaFoldDB" id="Q1YNH3"/>
<gene>
    <name evidence="1" type="ORF">SI859A1_01865</name>
</gene>
<dbReference type="SFLD" id="SFLDG01129">
    <property type="entry name" value="C1.5:_HAD__Beta-PGM__Phosphata"/>
    <property type="match status" value="1"/>
</dbReference>
<organism evidence="1 2">
    <name type="scientific">Aurantimonas manganoxydans (strain ATCC BAA-1229 / DSM 21871 / SI85-9A1)</name>
    <dbReference type="NCBI Taxonomy" id="287752"/>
    <lineage>
        <taxon>Bacteria</taxon>
        <taxon>Pseudomonadati</taxon>
        <taxon>Pseudomonadota</taxon>
        <taxon>Alphaproteobacteria</taxon>
        <taxon>Hyphomicrobiales</taxon>
        <taxon>Aurantimonadaceae</taxon>
        <taxon>Aurantimonas</taxon>
    </lineage>
</organism>
<dbReference type="GO" id="GO:0008967">
    <property type="term" value="F:phosphoglycolate phosphatase activity"/>
    <property type="evidence" value="ECO:0007669"/>
    <property type="project" value="TreeGrafter"/>
</dbReference>